<protein>
    <submittedName>
        <fullName evidence="1">Uncharacterized protein</fullName>
    </submittedName>
</protein>
<evidence type="ECO:0000313" key="1">
    <source>
        <dbReference type="EMBL" id="KAI4330692.1"/>
    </source>
</evidence>
<organism evidence="1 2">
    <name type="scientific">Melastoma candidum</name>
    <dbReference type="NCBI Taxonomy" id="119954"/>
    <lineage>
        <taxon>Eukaryota</taxon>
        <taxon>Viridiplantae</taxon>
        <taxon>Streptophyta</taxon>
        <taxon>Embryophyta</taxon>
        <taxon>Tracheophyta</taxon>
        <taxon>Spermatophyta</taxon>
        <taxon>Magnoliopsida</taxon>
        <taxon>eudicotyledons</taxon>
        <taxon>Gunneridae</taxon>
        <taxon>Pentapetalae</taxon>
        <taxon>rosids</taxon>
        <taxon>malvids</taxon>
        <taxon>Myrtales</taxon>
        <taxon>Melastomataceae</taxon>
        <taxon>Melastomatoideae</taxon>
        <taxon>Melastomateae</taxon>
        <taxon>Melastoma</taxon>
    </lineage>
</organism>
<name>A0ACB9N4D2_9MYRT</name>
<dbReference type="EMBL" id="CM042887">
    <property type="protein sequence ID" value="KAI4330692.1"/>
    <property type="molecule type" value="Genomic_DNA"/>
</dbReference>
<keyword evidence="2" id="KW-1185">Reference proteome</keyword>
<comment type="caution">
    <text evidence="1">The sequence shown here is derived from an EMBL/GenBank/DDBJ whole genome shotgun (WGS) entry which is preliminary data.</text>
</comment>
<proteinExistence type="predicted"/>
<evidence type="ECO:0000313" key="2">
    <source>
        <dbReference type="Proteomes" id="UP001057402"/>
    </source>
</evidence>
<dbReference type="Proteomes" id="UP001057402">
    <property type="component" value="Chromosome 8"/>
</dbReference>
<reference evidence="2" key="1">
    <citation type="journal article" date="2023" name="Front. Plant Sci.">
        <title>Chromosomal-level genome assembly of Melastoma candidum provides insights into trichome evolution.</title>
        <authorList>
            <person name="Zhong Y."/>
            <person name="Wu W."/>
            <person name="Sun C."/>
            <person name="Zou P."/>
            <person name="Liu Y."/>
            <person name="Dai S."/>
            <person name="Zhou R."/>
        </authorList>
    </citation>
    <scope>NUCLEOTIDE SEQUENCE [LARGE SCALE GENOMIC DNA]</scope>
</reference>
<sequence length="96" mass="10149">MHFQGEETFSCLAKLLQEPPRPTSTIPLLSLSLSLALSSQFAAPGWIRPPPFRRRSAAAAAEGRVSVSGTALDSGPIVADPYRDRFAVGCIGSCCS</sequence>
<accession>A0ACB9N4D2</accession>
<gene>
    <name evidence="1" type="ORF">MLD38_028952</name>
</gene>